<dbReference type="SUPFAM" id="SSF51998">
    <property type="entry name" value="PFL-like glycyl radical enzymes"/>
    <property type="match status" value="1"/>
</dbReference>
<accession>X1BNC0</accession>
<proteinExistence type="predicted"/>
<dbReference type="AlphaFoldDB" id="X1BNC0"/>
<dbReference type="InterPro" id="IPR051215">
    <property type="entry name" value="GRE"/>
</dbReference>
<dbReference type="PANTHER" id="PTHR43641">
    <property type="entry name" value="FORMATE ACETYLTRANSFERASE 3-RELATED"/>
    <property type="match status" value="1"/>
</dbReference>
<name>X1BNC0_9ZZZZ</name>
<dbReference type="Pfam" id="PF02901">
    <property type="entry name" value="PFL-like"/>
    <property type="match status" value="1"/>
</dbReference>
<dbReference type="EMBL" id="BART01029127">
    <property type="protein sequence ID" value="GAG97434.1"/>
    <property type="molecule type" value="Genomic_DNA"/>
</dbReference>
<comment type="caution">
    <text evidence="2">The sequence shown here is derived from an EMBL/GenBank/DDBJ whole genome shotgun (WGS) entry which is preliminary data.</text>
</comment>
<organism evidence="2">
    <name type="scientific">marine sediment metagenome</name>
    <dbReference type="NCBI Taxonomy" id="412755"/>
    <lineage>
        <taxon>unclassified sequences</taxon>
        <taxon>metagenomes</taxon>
        <taxon>ecological metagenomes</taxon>
    </lineage>
</organism>
<dbReference type="Gene3D" id="3.20.70.20">
    <property type="match status" value="1"/>
</dbReference>
<dbReference type="GO" id="GO:0003824">
    <property type="term" value="F:catalytic activity"/>
    <property type="evidence" value="ECO:0007669"/>
    <property type="project" value="InterPro"/>
</dbReference>
<dbReference type="InterPro" id="IPR004184">
    <property type="entry name" value="PFL_dom"/>
</dbReference>
<dbReference type="PROSITE" id="PS51554">
    <property type="entry name" value="PFL"/>
    <property type="match status" value="1"/>
</dbReference>
<reference evidence="2" key="1">
    <citation type="journal article" date="2014" name="Front. Microbiol.">
        <title>High frequency of phylogenetically diverse reductive dehalogenase-homologous genes in deep subseafloor sedimentary metagenomes.</title>
        <authorList>
            <person name="Kawai M."/>
            <person name="Futagami T."/>
            <person name="Toyoda A."/>
            <person name="Takaki Y."/>
            <person name="Nishi S."/>
            <person name="Hori S."/>
            <person name="Arai W."/>
            <person name="Tsubouchi T."/>
            <person name="Morono Y."/>
            <person name="Uchiyama I."/>
            <person name="Ito T."/>
            <person name="Fujiyama A."/>
            <person name="Inagaki F."/>
            <person name="Takami H."/>
        </authorList>
    </citation>
    <scope>NUCLEOTIDE SEQUENCE</scope>
    <source>
        <strain evidence="2">Expedition CK06-06</strain>
    </source>
</reference>
<feature type="non-terminal residue" evidence="2">
    <location>
        <position position="269"/>
    </location>
</feature>
<gene>
    <name evidence="2" type="ORF">S01H4_51188</name>
</gene>
<evidence type="ECO:0000259" key="1">
    <source>
        <dbReference type="PROSITE" id="PS51554"/>
    </source>
</evidence>
<protein>
    <recommendedName>
        <fullName evidence="1">PFL domain-containing protein</fullName>
    </recommendedName>
</protein>
<dbReference type="GO" id="GO:0005829">
    <property type="term" value="C:cytosol"/>
    <property type="evidence" value="ECO:0007669"/>
    <property type="project" value="TreeGrafter"/>
</dbReference>
<sequence length="269" mass="31200">LLENKTICINPGELIVGERGPAPKATPTYPELCCHSLEDLEILNSRGKTPFHVSDEVRRTYEEKIIPFWSGRSMRELVFGSMSSEWTKAFQAGVFTEFMEQRAPGHAVLDGKIYHEGFLDFKARIKKVRDQSKWADNRDQELQAMEICCDAIIRFAERHAEVARELASSKPDPNRQTDLKQIAEICSWVPAHAPRNFWEALQMYWFVHLGVITELNEWDSFNPGRLDQHLYPFYKDDLKEGRLTRERAKELLECFWIKFSNQPAPPKVG</sequence>
<feature type="non-terminal residue" evidence="2">
    <location>
        <position position="1"/>
    </location>
</feature>
<dbReference type="PANTHER" id="PTHR43641:SF2">
    <property type="entry name" value="DEHYDRATASE YBIW-RELATED"/>
    <property type="match status" value="1"/>
</dbReference>
<evidence type="ECO:0000313" key="2">
    <source>
        <dbReference type="EMBL" id="GAG97434.1"/>
    </source>
</evidence>
<feature type="domain" description="PFL" evidence="1">
    <location>
        <begin position="1"/>
        <end position="269"/>
    </location>
</feature>